<accession>A0A2M4B423</accession>
<feature type="domain" description="Nose resistant-to-fluoxetine protein N-terminal" evidence="2">
    <location>
        <begin position="54"/>
        <end position="197"/>
    </location>
</feature>
<keyword evidence="1" id="KW-0732">Signal</keyword>
<reference evidence="3" key="1">
    <citation type="submission" date="2018-01" db="EMBL/GenBank/DDBJ databases">
        <title>An insight into the sialome of Amazonian anophelines.</title>
        <authorList>
            <person name="Ribeiro J.M."/>
            <person name="Scarpassa V."/>
            <person name="Calvo E."/>
        </authorList>
    </citation>
    <scope>NUCLEOTIDE SEQUENCE</scope>
    <source>
        <tissue evidence="3">Salivary glands</tissue>
    </source>
</reference>
<evidence type="ECO:0000259" key="2">
    <source>
        <dbReference type="SMART" id="SM00703"/>
    </source>
</evidence>
<feature type="signal peptide" evidence="1">
    <location>
        <begin position="1"/>
        <end position="22"/>
    </location>
</feature>
<dbReference type="PANTHER" id="PTHR11161">
    <property type="entry name" value="O-ACYLTRANSFERASE"/>
    <property type="match status" value="1"/>
</dbReference>
<dbReference type="AlphaFoldDB" id="A0A2M4B423"/>
<dbReference type="PANTHER" id="PTHR11161:SF0">
    <property type="entry name" value="O-ACYLTRANSFERASE LIKE PROTEIN"/>
    <property type="match status" value="1"/>
</dbReference>
<sequence length="210" mass="22135">MVRITICRDLVGLLVLVVLVMAEPIVRPAQQSGPFAGVPSTLATVVGGLGSRNDTLCDRQLAALLAGLQAKELWSLEFGDAWGKWPAGVLAGNFYELGHYDQCVGLRYDTSSPSVGTIEGGYCLLTVPLDRILPKPQLQVPVLQQPRIMPGTSAGAWAIHLGACLPATCTAEHILQRLNTSDPAALPLPVSGLVCNSTVPPLGTAQFIAM</sequence>
<dbReference type="InterPro" id="IPR052728">
    <property type="entry name" value="O2_lipid_transport_reg"/>
</dbReference>
<proteinExistence type="predicted"/>
<protein>
    <submittedName>
        <fullName evidence="3">Putative secreted protein</fullName>
    </submittedName>
</protein>
<organism evidence="3">
    <name type="scientific">Anopheles triannulatus</name>
    <dbReference type="NCBI Taxonomy" id="58253"/>
    <lineage>
        <taxon>Eukaryota</taxon>
        <taxon>Metazoa</taxon>
        <taxon>Ecdysozoa</taxon>
        <taxon>Arthropoda</taxon>
        <taxon>Hexapoda</taxon>
        <taxon>Insecta</taxon>
        <taxon>Pterygota</taxon>
        <taxon>Neoptera</taxon>
        <taxon>Endopterygota</taxon>
        <taxon>Diptera</taxon>
        <taxon>Nematocera</taxon>
        <taxon>Culicoidea</taxon>
        <taxon>Culicidae</taxon>
        <taxon>Anophelinae</taxon>
        <taxon>Anopheles</taxon>
    </lineage>
</organism>
<evidence type="ECO:0000256" key="1">
    <source>
        <dbReference type="SAM" id="SignalP"/>
    </source>
</evidence>
<dbReference type="InterPro" id="IPR006621">
    <property type="entry name" value="Nose-resist-to-fluoxetine_N"/>
</dbReference>
<name>A0A2M4B423_9DIPT</name>
<dbReference type="Pfam" id="PF20146">
    <property type="entry name" value="NRF"/>
    <property type="match status" value="1"/>
</dbReference>
<feature type="chain" id="PRO_5014979796" evidence="1">
    <location>
        <begin position="23"/>
        <end position="210"/>
    </location>
</feature>
<evidence type="ECO:0000313" key="3">
    <source>
        <dbReference type="EMBL" id="MBW47786.1"/>
    </source>
</evidence>
<dbReference type="SMART" id="SM00703">
    <property type="entry name" value="NRF"/>
    <property type="match status" value="1"/>
</dbReference>
<dbReference type="EMBL" id="GGFK01014465">
    <property type="protein sequence ID" value="MBW47786.1"/>
    <property type="molecule type" value="Transcribed_RNA"/>
</dbReference>